<protein>
    <submittedName>
        <fullName evidence="3">Carbohydrate porin</fullName>
    </submittedName>
</protein>
<dbReference type="EMBL" id="JAMXQU010000005">
    <property type="protein sequence ID" value="MCO6160164.1"/>
    <property type="molecule type" value="Genomic_DNA"/>
</dbReference>
<evidence type="ECO:0000256" key="1">
    <source>
        <dbReference type="ARBA" id="ARBA00008769"/>
    </source>
</evidence>
<dbReference type="InterPro" id="IPR038673">
    <property type="entry name" value="OprB_sf"/>
</dbReference>
<sequence length="462" mass="50567">MRVGERSFLTGFSCLRGKYASSLVLALSPVFACTLITLAACPARADAALASLSGLRDRGVMLHVQHTNEMQGMVGSPTPGLGLKKGVGNVGIATYGADIDWERLAGAEGVSTHIILASGYGSPTSHKFGDYLTPSQATYGGVGNVVIHLVSAYAEKSMLYDRVSAAMGRMTFLSDFSANPLYCNFMNAAFCGNPRAASENKAHAAFPMSNWAMRARVQISDVLVAKSGLYLTETDAIYTHHQTRTGFKFNGANIDGMALPIELAWTPRSEAAKALPGHYKVGFVYDTARHESPFQDGNGQSFYITDGTPRRLKGSWSSWIMADQMVWRFKGRGPDAGVILMGVAYWNSPRTQLREAQYSLGFLIRGMFASRSRDTIGLNASWVRVSDGARRAQLEAFRQNRKLRRHTLTPQTGGGVIEAFYQMHIWRGVSIAPDIQYYINPGLQKALRNQLLIGVKTHIEFI</sequence>
<dbReference type="Gene3D" id="2.40.160.180">
    <property type="entry name" value="Carbohydrate-selective porin OprB"/>
    <property type="match status" value="1"/>
</dbReference>
<dbReference type="RefSeq" id="WP_222548112.1">
    <property type="nucleotide sequence ID" value="NZ_BAPW01000028.1"/>
</dbReference>
<evidence type="ECO:0000313" key="4">
    <source>
        <dbReference type="Proteomes" id="UP001523401"/>
    </source>
</evidence>
<keyword evidence="4" id="KW-1185">Reference proteome</keyword>
<name>A0ABT1CIV3_9PROT</name>
<dbReference type="InterPro" id="IPR007049">
    <property type="entry name" value="Carb-sel_porin_OprB"/>
</dbReference>
<dbReference type="PANTHER" id="PTHR37944:SF1">
    <property type="entry name" value="PORIN B"/>
    <property type="match status" value="1"/>
</dbReference>
<organism evidence="3 4">
    <name type="scientific">Asaia lannensis NBRC 102526</name>
    <dbReference type="NCBI Taxonomy" id="1307926"/>
    <lineage>
        <taxon>Bacteria</taxon>
        <taxon>Pseudomonadati</taxon>
        <taxon>Pseudomonadota</taxon>
        <taxon>Alphaproteobacteria</taxon>
        <taxon>Acetobacterales</taxon>
        <taxon>Acetobacteraceae</taxon>
        <taxon>Asaia</taxon>
    </lineage>
</organism>
<dbReference type="Proteomes" id="UP001523401">
    <property type="component" value="Unassembled WGS sequence"/>
</dbReference>
<dbReference type="PANTHER" id="PTHR37944">
    <property type="entry name" value="PORIN B"/>
    <property type="match status" value="1"/>
</dbReference>
<gene>
    <name evidence="3" type="ORF">NF685_09000</name>
</gene>
<accession>A0ABT1CIV3</accession>
<comment type="caution">
    <text evidence="3">The sequence shown here is derived from an EMBL/GenBank/DDBJ whole genome shotgun (WGS) entry which is preliminary data.</text>
</comment>
<evidence type="ECO:0000256" key="2">
    <source>
        <dbReference type="RuleBase" id="RU363072"/>
    </source>
</evidence>
<comment type="similarity">
    <text evidence="1 2">Belongs to the OprB family.</text>
</comment>
<dbReference type="Pfam" id="PF04966">
    <property type="entry name" value="OprB"/>
    <property type="match status" value="1"/>
</dbReference>
<proteinExistence type="inferred from homology"/>
<reference evidence="3 4" key="1">
    <citation type="submission" date="2022-06" db="EMBL/GenBank/DDBJ databases">
        <title>Whole-genome of Asaia lannensis strain LMG 27011T.</title>
        <authorList>
            <person name="Sombolestani A."/>
        </authorList>
    </citation>
    <scope>NUCLEOTIDE SEQUENCE [LARGE SCALE GENOMIC DNA]</scope>
    <source>
        <strain evidence="3 4">NBRC 102526</strain>
    </source>
</reference>
<evidence type="ECO:0000313" key="3">
    <source>
        <dbReference type="EMBL" id="MCO6160164.1"/>
    </source>
</evidence>
<dbReference type="InterPro" id="IPR052932">
    <property type="entry name" value="OprB_Porin"/>
</dbReference>